<reference evidence="4" key="1">
    <citation type="journal article" date="2014" name="Science">
        <title>Ancient hybridizations among the ancestral genomes of bread wheat.</title>
        <authorList>
            <consortium name="International Wheat Genome Sequencing Consortium,"/>
            <person name="Marcussen T."/>
            <person name="Sandve S.R."/>
            <person name="Heier L."/>
            <person name="Spannagl M."/>
            <person name="Pfeifer M."/>
            <person name="Jakobsen K.S."/>
            <person name="Wulff B.B."/>
            <person name="Steuernagel B."/>
            <person name="Mayer K.F."/>
            <person name="Olsen O.A."/>
        </authorList>
    </citation>
    <scope>NUCLEOTIDE SEQUENCE [LARGE SCALE GENOMIC DNA]</scope>
    <source>
        <strain evidence="4">cv. AL8/78</strain>
    </source>
</reference>
<evidence type="ECO:0000259" key="2">
    <source>
        <dbReference type="Pfam" id="PF00646"/>
    </source>
</evidence>
<dbReference type="Proteomes" id="UP000015105">
    <property type="component" value="Chromosome 1D"/>
</dbReference>
<dbReference type="InterPro" id="IPR001810">
    <property type="entry name" value="F-box_dom"/>
</dbReference>
<evidence type="ECO:0000313" key="4">
    <source>
        <dbReference type="Proteomes" id="UP000015105"/>
    </source>
</evidence>
<reference evidence="3" key="3">
    <citation type="journal article" date="2017" name="Nature">
        <title>Genome sequence of the progenitor of the wheat D genome Aegilops tauschii.</title>
        <authorList>
            <person name="Luo M.C."/>
            <person name="Gu Y.Q."/>
            <person name="Puiu D."/>
            <person name="Wang H."/>
            <person name="Twardziok S.O."/>
            <person name="Deal K.R."/>
            <person name="Huo N."/>
            <person name="Zhu T."/>
            <person name="Wang L."/>
            <person name="Wang Y."/>
            <person name="McGuire P.E."/>
            <person name="Liu S."/>
            <person name="Long H."/>
            <person name="Ramasamy R.K."/>
            <person name="Rodriguez J.C."/>
            <person name="Van S.L."/>
            <person name="Yuan L."/>
            <person name="Wang Z."/>
            <person name="Xia Z."/>
            <person name="Xiao L."/>
            <person name="Anderson O.D."/>
            <person name="Ouyang S."/>
            <person name="Liang Y."/>
            <person name="Zimin A.V."/>
            <person name="Pertea G."/>
            <person name="Qi P."/>
            <person name="Bennetzen J.L."/>
            <person name="Dai X."/>
            <person name="Dawson M.W."/>
            <person name="Muller H.G."/>
            <person name="Kugler K."/>
            <person name="Rivarola-Duarte L."/>
            <person name="Spannagl M."/>
            <person name="Mayer K.F.X."/>
            <person name="Lu F.H."/>
            <person name="Bevan M.W."/>
            <person name="Leroy P."/>
            <person name="Li P."/>
            <person name="You F.M."/>
            <person name="Sun Q."/>
            <person name="Liu Z."/>
            <person name="Lyons E."/>
            <person name="Wicker T."/>
            <person name="Salzberg S.L."/>
            <person name="Devos K.M."/>
            <person name="Dvorak J."/>
        </authorList>
    </citation>
    <scope>NUCLEOTIDE SEQUENCE [LARGE SCALE GENOMIC DNA]</scope>
    <source>
        <strain evidence="3">cv. AL8/78</strain>
    </source>
</reference>
<dbReference type="AlphaFoldDB" id="A0A452ZBS5"/>
<dbReference type="Pfam" id="PF00646">
    <property type="entry name" value="F-box"/>
    <property type="match status" value="1"/>
</dbReference>
<proteinExistence type="predicted"/>
<dbReference type="EnsemblPlants" id="AET1Gv20702100.2">
    <property type="protein sequence ID" value="AET1Gv20702100.2"/>
    <property type="gene ID" value="AET1Gv20702100"/>
</dbReference>
<keyword evidence="4" id="KW-1185">Reference proteome</keyword>
<dbReference type="PANTHER" id="PTHR32133:SF394">
    <property type="entry name" value="F-BOX DOMAIN-CONTAINING PROTEIN"/>
    <property type="match status" value="1"/>
</dbReference>
<organism evidence="3 4">
    <name type="scientific">Aegilops tauschii subsp. strangulata</name>
    <name type="common">Goatgrass</name>
    <dbReference type="NCBI Taxonomy" id="200361"/>
    <lineage>
        <taxon>Eukaryota</taxon>
        <taxon>Viridiplantae</taxon>
        <taxon>Streptophyta</taxon>
        <taxon>Embryophyta</taxon>
        <taxon>Tracheophyta</taxon>
        <taxon>Spermatophyta</taxon>
        <taxon>Magnoliopsida</taxon>
        <taxon>Liliopsida</taxon>
        <taxon>Poales</taxon>
        <taxon>Poaceae</taxon>
        <taxon>BOP clade</taxon>
        <taxon>Pooideae</taxon>
        <taxon>Triticodae</taxon>
        <taxon>Triticeae</taxon>
        <taxon>Triticinae</taxon>
        <taxon>Aegilops</taxon>
    </lineage>
</organism>
<evidence type="ECO:0000313" key="3">
    <source>
        <dbReference type="EnsemblPlants" id="AET1Gv20702100.2"/>
    </source>
</evidence>
<reference evidence="4" key="2">
    <citation type="journal article" date="2017" name="Nat. Plants">
        <title>The Aegilops tauschii genome reveals multiple impacts of transposons.</title>
        <authorList>
            <person name="Zhao G."/>
            <person name="Zou C."/>
            <person name="Li K."/>
            <person name="Wang K."/>
            <person name="Li T."/>
            <person name="Gao L."/>
            <person name="Zhang X."/>
            <person name="Wang H."/>
            <person name="Yang Z."/>
            <person name="Liu X."/>
            <person name="Jiang W."/>
            <person name="Mao L."/>
            <person name="Kong X."/>
            <person name="Jiao Y."/>
            <person name="Jia J."/>
        </authorList>
    </citation>
    <scope>NUCLEOTIDE SEQUENCE [LARGE SCALE GENOMIC DNA]</scope>
    <source>
        <strain evidence="4">cv. AL8/78</strain>
    </source>
</reference>
<name>A0A452ZBS5_AEGTS</name>
<feature type="domain" description="F-box" evidence="2">
    <location>
        <begin position="13"/>
        <end position="52"/>
    </location>
</feature>
<feature type="region of interest" description="Disordered" evidence="1">
    <location>
        <begin position="102"/>
        <end position="121"/>
    </location>
</feature>
<dbReference type="Gramene" id="AET1Gv20702100.2">
    <property type="protein sequence ID" value="AET1Gv20702100.2"/>
    <property type="gene ID" value="AET1Gv20702100"/>
</dbReference>
<dbReference type="InterPro" id="IPR036047">
    <property type="entry name" value="F-box-like_dom_sf"/>
</dbReference>
<reference evidence="3" key="5">
    <citation type="journal article" date="2021" name="G3 (Bethesda)">
        <title>Aegilops tauschii genome assembly Aet v5.0 features greater sequence contiguity and improved annotation.</title>
        <authorList>
            <person name="Wang L."/>
            <person name="Zhu T."/>
            <person name="Rodriguez J.C."/>
            <person name="Deal K.R."/>
            <person name="Dubcovsky J."/>
            <person name="McGuire P.E."/>
            <person name="Lux T."/>
            <person name="Spannagl M."/>
            <person name="Mayer K.F.X."/>
            <person name="Baldrich P."/>
            <person name="Meyers B.C."/>
            <person name="Huo N."/>
            <person name="Gu Y.Q."/>
            <person name="Zhou H."/>
            <person name="Devos K.M."/>
            <person name="Bennetzen J.L."/>
            <person name="Unver T."/>
            <person name="Budak H."/>
            <person name="Gulick P.J."/>
            <person name="Galiba G."/>
            <person name="Kalapos B."/>
            <person name="Nelson D.R."/>
            <person name="Li P."/>
            <person name="You F.M."/>
            <person name="Luo M.C."/>
            <person name="Dvorak J."/>
        </authorList>
    </citation>
    <scope>NUCLEOTIDE SEQUENCE [LARGE SCALE GENOMIC DNA]</scope>
    <source>
        <strain evidence="3">cv. AL8/78</strain>
    </source>
</reference>
<sequence length="121" mass="13511">MPPRLVRELGEMEELVEETLTRLPPDEPGNLLRASLVCKPWRGLLASHGFRRRYGDFHGFLPVGDSSAGRRGRACQQQSYPHGGGRWQAGDRTPVPLRLVEGGGSRWSSVVDATDRHRPQD</sequence>
<dbReference type="SUPFAM" id="SSF81383">
    <property type="entry name" value="F-box domain"/>
    <property type="match status" value="1"/>
</dbReference>
<feature type="region of interest" description="Disordered" evidence="1">
    <location>
        <begin position="65"/>
        <end position="92"/>
    </location>
</feature>
<dbReference type="PANTHER" id="PTHR32133">
    <property type="entry name" value="OS07G0120400 PROTEIN"/>
    <property type="match status" value="1"/>
</dbReference>
<reference evidence="3" key="4">
    <citation type="submission" date="2019-03" db="UniProtKB">
        <authorList>
            <consortium name="EnsemblPlants"/>
        </authorList>
    </citation>
    <scope>IDENTIFICATION</scope>
</reference>
<accession>A0A452ZBS5</accession>
<protein>
    <recommendedName>
        <fullName evidence="2">F-box domain-containing protein</fullName>
    </recommendedName>
</protein>
<evidence type="ECO:0000256" key="1">
    <source>
        <dbReference type="SAM" id="MobiDB-lite"/>
    </source>
</evidence>